<reference evidence="7 8" key="1">
    <citation type="journal article" date="2017" name="Biotechnol. Biofuels">
        <title>Differential beta-glucosidase expression as a function of carbon source availability in Talaromyces amestolkiae: a genomic and proteomic approach.</title>
        <authorList>
            <person name="de Eugenio L.I."/>
            <person name="Mendez-Liter J.A."/>
            <person name="Nieto-Dominguez M."/>
            <person name="Alonso L."/>
            <person name="Gil-Munoz J."/>
            <person name="Barriuso J."/>
            <person name="Prieto A."/>
            <person name="Martinez M.J."/>
        </authorList>
    </citation>
    <scope>NUCLEOTIDE SEQUENCE [LARGE SCALE GENOMIC DNA]</scope>
    <source>
        <strain evidence="7 8">CIB</strain>
    </source>
</reference>
<feature type="region of interest" description="Disordered" evidence="5">
    <location>
        <begin position="465"/>
        <end position="485"/>
    </location>
</feature>
<dbReference type="EMBL" id="MIKG01000026">
    <property type="protein sequence ID" value="RAO73652.1"/>
    <property type="molecule type" value="Genomic_DNA"/>
</dbReference>
<evidence type="ECO:0000256" key="5">
    <source>
        <dbReference type="SAM" id="MobiDB-lite"/>
    </source>
</evidence>
<dbReference type="Pfam" id="PF08167">
    <property type="entry name" value="RIX1"/>
    <property type="match status" value="1"/>
</dbReference>
<dbReference type="GO" id="GO:0005634">
    <property type="term" value="C:nucleus"/>
    <property type="evidence" value="ECO:0007669"/>
    <property type="project" value="UniProtKB-SubCell"/>
</dbReference>
<dbReference type="OrthoDB" id="20900at2759"/>
<dbReference type="PANTHER" id="PTHR34105">
    <property type="entry name" value="PROLINE-, GLUTAMIC ACID- AND LEUCINE-RICH PROTEIN 1"/>
    <property type="match status" value="1"/>
</dbReference>
<comment type="caution">
    <text evidence="7">The sequence shown here is derived from an EMBL/GenBank/DDBJ whole genome shotgun (WGS) entry which is preliminary data.</text>
</comment>
<feature type="domain" description="Pre-rRNA-processing protein RIX1 N-terminal" evidence="6">
    <location>
        <begin position="7"/>
        <end position="215"/>
    </location>
</feature>
<evidence type="ECO:0000313" key="7">
    <source>
        <dbReference type="EMBL" id="RAO73652.1"/>
    </source>
</evidence>
<keyword evidence="4" id="KW-0539">Nucleus</keyword>
<feature type="compositionally biased region" description="Polar residues" evidence="5">
    <location>
        <begin position="466"/>
        <end position="485"/>
    </location>
</feature>
<dbReference type="InterPro" id="IPR016024">
    <property type="entry name" value="ARM-type_fold"/>
</dbReference>
<name>A0A364LCZ5_TALAM</name>
<dbReference type="STRING" id="1196081.A0A364LCZ5"/>
<comment type="subcellular location">
    <subcellularLocation>
        <location evidence="1">Nucleus</location>
    </subcellularLocation>
</comment>
<dbReference type="GO" id="GO:0006364">
    <property type="term" value="P:rRNA processing"/>
    <property type="evidence" value="ECO:0007669"/>
    <property type="project" value="TreeGrafter"/>
</dbReference>
<feature type="region of interest" description="Disordered" evidence="5">
    <location>
        <begin position="276"/>
        <end position="302"/>
    </location>
</feature>
<evidence type="ECO:0000256" key="2">
    <source>
        <dbReference type="ARBA" id="ARBA00010511"/>
    </source>
</evidence>
<feature type="region of interest" description="Disordered" evidence="5">
    <location>
        <begin position="723"/>
        <end position="778"/>
    </location>
</feature>
<organism evidence="7 8">
    <name type="scientific">Talaromyces amestolkiae</name>
    <dbReference type="NCBI Taxonomy" id="1196081"/>
    <lineage>
        <taxon>Eukaryota</taxon>
        <taxon>Fungi</taxon>
        <taxon>Dikarya</taxon>
        <taxon>Ascomycota</taxon>
        <taxon>Pezizomycotina</taxon>
        <taxon>Eurotiomycetes</taxon>
        <taxon>Eurotiomycetidae</taxon>
        <taxon>Eurotiales</taxon>
        <taxon>Trichocomaceae</taxon>
        <taxon>Talaromyces</taxon>
        <taxon>Talaromyces sect. Talaromyces</taxon>
    </lineage>
</organism>
<protein>
    <recommendedName>
        <fullName evidence="3">Pre-rRNA-processing protein RIX1</fullName>
    </recommendedName>
</protein>
<dbReference type="InterPro" id="IPR012583">
    <property type="entry name" value="RIX1_N"/>
</dbReference>
<dbReference type="PANTHER" id="PTHR34105:SF1">
    <property type="entry name" value="PROLINE-, GLUTAMIC ACID- AND LEUCINE-RICH PROTEIN 1"/>
    <property type="match status" value="1"/>
</dbReference>
<feature type="compositionally biased region" description="Acidic residues" evidence="5">
    <location>
        <begin position="769"/>
        <end position="778"/>
    </location>
</feature>
<dbReference type="Proteomes" id="UP000249363">
    <property type="component" value="Unassembled WGS sequence"/>
</dbReference>
<sequence length="778" mass="84658">MASSTSLRTITNRLTTTPVNELPYVAAFLASALSDCSEFNAQSDAKKKTDSNDGLQVNKLKSRLTSLLQDRTVEGRWTAVVLIKALLEAGRWEILRDCGPWVRGLLAILPKSDPSSTKKLTIITLTRIFHLTYQYPTLVREITTPNLPGFITASLNLINAKKPFESAKPAKESPLLDTVLSAFAELIARHPTIFRPFVGQLQKFLLPILSSSTTNGSFSSNNIHLAQEVFVLLHNCAPKNTSGEQWANDCKSTVISIHQAADHVFRSVLEQWESSDPNFKPRKKSMNVSDSPQDDEPDALGLPSWQGLPAGATRIAALLNLLTKFISIRTASAINYPLGAILNLTSRLTSITVPKTGEEQANSDFTRDERATLYMELPRIHIACIDLFRAIVDTFGSGSTPVSNTIFEQTVWVFEAEAFNSNIRESSYLLISEILPLVGRSFAKQNVFALSPLIRQCCRDLVPVDTSRNQDQSNSHGKGGNAKNSQLNMNVDAILNPALKESNVNKESNSGGQNTTAMALLPLLYNYLPTEYIPIPIRTEMERAAILTANRSAMVASVMNPIPPVKGRRPIPSILPFLARKYAGDLEVQCLIRPRMPVLVGGTGELYDADDYEEQEESMDTDAPAVPIPSVGIQQLSSNFSNNIQTTATISSPFITQNKRILPEDSEMTGNPPSIPVEQLPQVKKARLGDGEATVVSTTSVVPITLSETSPSPSIIPSAATPLTSSITESNAPSYPSVSAHVQNSAGGGAAGNDDDDSDDEMPTLNIEPDTDEEDDDE</sequence>
<dbReference type="GeneID" id="63798878"/>
<evidence type="ECO:0000313" key="8">
    <source>
        <dbReference type="Proteomes" id="UP000249363"/>
    </source>
</evidence>
<keyword evidence="8" id="KW-1185">Reference proteome</keyword>
<feature type="compositionally biased region" description="Acidic residues" evidence="5">
    <location>
        <begin position="753"/>
        <end position="762"/>
    </location>
</feature>
<comment type="similarity">
    <text evidence="2">Belongs to the RIX1/PELP1 family.</text>
</comment>
<dbReference type="RefSeq" id="XP_040738166.1">
    <property type="nucleotide sequence ID" value="XM_040882604.1"/>
</dbReference>
<evidence type="ECO:0000256" key="4">
    <source>
        <dbReference type="ARBA" id="ARBA00023242"/>
    </source>
</evidence>
<gene>
    <name evidence="7" type="ORF">BHQ10_009664</name>
</gene>
<dbReference type="AlphaFoldDB" id="A0A364LCZ5"/>
<evidence type="ECO:0000256" key="3">
    <source>
        <dbReference type="ARBA" id="ARBA00021502"/>
    </source>
</evidence>
<evidence type="ECO:0000256" key="1">
    <source>
        <dbReference type="ARBA" id="ARBA00004123"/>
    </source>
</evidence>
<evidence type="ECO:0000259" key="6">
    <source>
        <dbReference type="Pfam" id="PF08167"/>
    </source>
</evidence>
<accession>A0A364LCZ5</accession>
<feature type="compositionally biased region" description="Polar residues" evidence="5">
    <location>
        <begin position="724"/>
        <end position="743"/>
    </location>
</feature>
<dbReference type="SUPFAM" id="SSF48371">
    <property type="entry name" value="ARM repeat"/>
    <property type="match status" value="1"/>
</dbReference>
<proteinExistence type="inferred from homology"/>